<dbReference type="InterPro" id="IPR036770">
    <property type="entry name" value="Ankyrin_rpt-contain_sf"/>
</dbReference>
<dbReference type="Gene3D" id="1.25.40.20">
    <property type="entry name" value="Ankyrin repeat-containing domain"/>
    <property type="match status" value="1"/>
</dbReference>
<dbReference type="PROSITE" id="PS50297">
    <property type="entry name" value="ANK_REP_REGION"/>
    <property type="match status" value="2"/>
</dbReference>
<dbReference type="Pfam" id="PF12796">
    <property type="entry name" value="Ank_2"/>
    <property type="match status" value="1"/>
</dbReference>
<dbReference type="SUPFAM" id="SSF48403">
    <property type="entry name" value="Ankyrin repeat"/>
    <property type="match status" value="1"/>
</dbReference>
<keyword evidence="2 3" id="KW-0040">ANK repeat</keyword>
<keyword evidence="1" id="KW-0677">Repeat</keyword>
<evidence type="ECO:0000256" key="1">
    <source>
        <dbReference type="ARBA" id="ARBA00022737"/>
    </source>
</evidence>
<dbReference type="PROSITE" id="PS50088">
    <property type="entry name" value="ANK_REPEAT"/>
    <property type="match status" value="2"/>
</dbReference>
<dbReference type="RefSeq" id="WP_146453319.1">
    <property type="nucleotide sequence ID" value="NZ_SJPW01000001.1"/>
</dbReference>
<dbReference type="OrthoDB" id="260625at2"/>
<reference evidence="4 5" key="1">
    <citation type="submission" date="2019-02" db="EMBL/GenBank/DDBJ databases">
        <title>Deep-cultivation of Planctomycetes and their phenomic and genomic characterization uncovers novel biology.</title>
        <authorList>
            <person name="Wiegand S."/>
            <person name="Jogler M."/>
            <person name="Boedeker C."/>
            <person name="Pinto D."/>
            <person name="Vollmers J."/>
            <person name="Rivas-Marin E."/>
            <person name="Kohn T."/>
            <person name="Peeters S.H."/>
            <person name="Heuer A."/>
            <person name="Rast P."/>
            <person name="Oberbeckmann S."/>
            <person name="Bunk B."/>
            <person name="Jeske O."/>
            <person name="Meyerdierks A."/>
            <person name="Storesund J.E."/>
            <person name="Kallscheuer N."/>
            <person name="Luecker S."/>
            <person name="Lage O.M."/>
            <person name="Pohl T."/>
            <person name="Merkel B.J."/>
            <person name="Hornburger P."/>
            <person name="Mueller R.-W."/>
            <person name="Bruemmer F."/>
            <person name="Labrenz M."/>
            <person name="Spormann A.M."/>
            <person name="Op Den Camp H."/>
            <person name="Overmann J."/>
            <person name="Amann R."/>
            <person name="Jetten M.S.M."/>
            <person name="Mascher T."/>
            <person name="Medema M.H."/>
            <person name="Devos D.P."/>
            <person name="Kaster A.-K."/>
            <person name="Ovreas L."/>
            <person name="Rohde M."/>
            <person name="Galperin M.Y."/>
            <person name="Jogler C."/>
        </authorList>
    </citation>
    <scope>NUCLEOTIDE SEQUENCE [LARGE SCALE GENOMIC DNA]</scope>
    <source>
        <strain evidence="4 5">Poly51</strain>
    </source>
</reference>
<dbReference type="InterPro" id="IPR002110">
    <property type="entry name" value="Ankyrin_rpt"/>
</dbReference>
<comment type="caution">
    <text evidence="4">The sequence shown here is derived from an EMBL/GenBank/DDBJ whole genome shotgun (WGS) entry which is preliminary data.</text>
</comment>
<dbReference type="PANTHER" id="PTHR24171">
    <property type="entry name" value="ANKYRIN REPEAT DOMAIN-CONTAINING PROTEIN 39-RELATED"/>
    <property type="match status" value="1"/>
</dbReference>
<gene>
    <name evidence="4" type="ORF">Poly51_00040</name>
</gene>
<evidence type="ECO:0000313" key="4">
    <source>
        <dbReference type="EMBL" id="TWU59732.1"/>
    </source>
</evidence>
<dbReference type="SMART" id="SM00248">
    <property type="entry name" value="ANK"/>
    <property type="match status" value="3"/>
</dbReference>
<dbReference type="EMBL" id="SJPW01000001">
    <property type="protein sequence ID" value="TWU59732.1"/>
    <property type="molecule type" value="Genomic_DNA"/>
</dbReference>
<keyword evidence="5" id="KW-1185">Reference proteome</keyword>
<evidence type="ECO:0000256" key="3">
    <source>
        <dbReference type="PROSITE-ProRule" id="PRU00023"/>
    </source>
</evidence>
<sequence>MTRDIDDPPTRLLVALTQGDRDAALAAIYTGDDINARDHRPIIGDQTTALHLAALDGDQLLIRELIRHGADVDAQCGTGQTPLWFACNGGHYEAIKELLASGADYTITNNDGYTPRDRIAASDPRIIAMLDDHVARKGR</sequence>
<feature type="repeat" description="ANK" evidence="3">
    <location>
        <begin position="45"/>
        <end position="77"/>
    </location>
</feature>
<dbReference type="Proteomes" id="UP000318288">
    <property type="component" value="Unassembled WGS sequence"/>
</dbReference>
<accession>A0A5C6FJ61</accession>
<name>A0A5C6FJ61_9BACT</name>
<evidence type="ECO:0000256" key="2">
    <source>
        <dbReference type="ARBA" id="ARBA00023043"/>
    </source>
</evidence>
<proteinExistence type="predicted"/>
<protein>
    <submittedName>
        <fullName evidence="4">Ankyrin repeats (3 copies)</fullName>
    </submittedName>
</protein>
<dbReference type="AlphaFoldDB" id="A0A5C6FJ61"/>
<organism evidence="4 5">
    <name type="scientific">Rubripirellula tenax</name>
    <dbReference type="NCBI Taxonomy" id="2528015"/>
    <lineage>
        <taxon>Bacteria</taxon>
        <taxon>Pseudomonadati</taxon>
        <taxon>Planctomycetota</taxon>
        <taxon>Planctomycetia</taxon>
        <taxon>Pirellulales</taxon>
        <taxon>Pirellulaceae</taxon>
        <taxon>Rubripirellula</taxon>
    </lineage>
</organism>
<evidence type="ECO:0000313" key="5">
    <source>
        <dbReference type="Proteomes" id="UP000318288"/>
    </source>
</evidence>
<feature type="repeat" description="ANK" evidence="3">
    <location>
        <begin position="78"/>
        <end position="110"/>
    </location>
</feature>